<dbReference type="Proteomes" id="UP001152607">
    <property type="component" value="Unassembled WGS sequence"/>
</dbReference>
<feature type="compositionally biased region" description="Basic and acidic residues" evidence="1">
    <location>
        <begin position="519"/>
        <end position="539"/>
    </location>
</feature>
<feature type="region of interest" description="Disordered" evidence="1">
    <location>
        <begin position="1"/>
        <end position="37"/>
    </location>
</feature>
<name>A0A9W4UB14_9PLEO</name>
<organism evidence="3 4">
    <name type="scientific">Periconia digitata</name>
    <dbReference type="NCBI Taxonomy" id="1303443"/>
    <lineage>
        <taxon>Eukaryota</taxon>
        <taxon>Fungi</taxon>
        <taxon>Dikarya</taxon>
        <taxon>Ascomycota</taxon>
        <taxon>Pezizomycotina</taxon>
        <taxon>Dothideomycetes</taxon>
        <taxon>Pleosporomycetidae</taxon>
        <taxon>Pleosporales</taxon>
        <taxon>Massarineae</taxon>
        <taxon>Periconiaceae</taxon>
        <taxon>Periconia</taxon>
    </lineage>
</organism>
<reference evidence="3" key="1">
    <citation type="submission" date="2023-01" db="EMBL/GenBank/DDBJ databases">
        <authorList>
            <person name="Van Ghelder C."/>
            <person name="Rancurel C."/>
        </authorList>
    </citation>
    <scope>NUCLEOTIDE SEQUENCE</scope>
    <source>
        <strain evidence="3">CNCM I-4278</strain>
    </source>
</reference>
<feature type="domain" description="Aminoglycoside phosphotransferase" evidence="2">
    <location>
        <begin position="108"/>
        <end position="333"/>
    </location>
</feature>
<evidence type="ECO:0000313" key="3">
    <source>
        <dbReference type="EMBL" id="CAI6331461.1"/>
    </source>
</evidence>
<dbReference type="InterPro" id="IPR011009">
    <property type="entry name" value="Kinase-like_dom_sf"/>
</dbReference>
<feature type="region of interest" description="Disordered" evidence="1">
    <location>
        <begin position="460"/>
        <end position="539"/>
    </location>
</feature>
<dbReference type="OrthoDB" id="6365676at2759"/>
<evidence type="ECO:0000256" key="1">
    <source>
        <dbReference type="SAM" id="MobiDB-lite"/>
    </source>
</evidence>
<dbReference type="PANTHER" id="PTHR21310">
    <property type="entry name" value="AMINOGLYCOSIDE PHOSPHOTRANSFERASE-RELATED-RELATED"/>
    <property type="match status" value="1"/>
</dbReference>
<comment type="caution">
    <text evidence="3">The sequence shown here is derived from an EMBL/GenBank/DDBJ whole genome shotgun (WGS) entry which is preliminary data.</text>
</comment>
<gene>
    <name evidence="3" type="ORF">PDIGIT_LOCUS4486</name>
</gene>
<accession>A0A9W4UB14</accession>
<sequence>MVNKANCTVKHDIGHGEQPCTGPLDSAGQSSTPPFDEEPYDTFQHKIVQLCSDRFKFHNVTTEYMHGGSSHRVIGFTVRPSASQKGQSRPKKHKWFAKDKIPFRSIVRQFLTNDPKPIQYVCRIERSRDTNYNILHDDTTLSLICGNTKLPVPEVLGGDNTKNNVLGSPYVVHGRLPGRKLSSIWGGLTPAHRTQALQEVMQITKSLHAMQSDRGGVLRPCSGDLKLEQYLIDRIDKFDISHPSHTPELSTFSTFSTPQTTFTFLLDLVNRRIDDWKREYIEPEYWLLRKIIHALHARGLIPDSEQFHFVHSGLYPHNMLVETPSKSSLHVSGILGCDAEYAFFAPRFYAYRPPWYFWCKGKTSSNDKSYESVEEEALLAPTDPESKRLKDLFVSEAGAEWMRYAFTPEYIVARRLVDFLRLPRFRDQDWEEAKGIVDSWAKLHPDDDLTLDKDYYARIDTPRRRAAPSTGEQDDSDDDHANDDSDQDKKNVDDVHNDREKGDRINMNRNHACGGKASNKVDKGKGKTKVGEGKGDTKIDKDKVRKIQQSLLSERYSRNGSSRFPKALYDAQQACPIHGFHACKLIETKEPLQRYRIRPWTRRSSGTFECFKCGRCSPKPQEDEVATSSATCSCRLQDTGWAKHCSEPPPLDPQVKRFLGRRGIFVLLHRLHCGAGRLSDRVNRWTHLPSNQLTTIQPQAQLRRLAQLTMDSENSTAPPSVEIVQLFGRLPPELFLLVLDQLVSTFDGIEPIAYAPSSATTRALRALTLVSRISYLLASPYLYRSCIYLDTCTNFTRFRRTMCLPVSIHHPQSLAYGEAGLNRFLFQAADIPKRITSVFISPTKADSCKARGTPLVSLPEIIDLGRAIGSNLTRLALDMQPIANSNSNYYNAYLLPSKNIFLDMKNLVELVTSGDVVYDFPDPPPNLKKLAITSGNLVDGFGVRHFCFSIPSLETLVCMRPFFLDASQIDRVFDLYKGKMLDVLFVEINPFNKAPPGIRTWDDETDKVRLWEIDVPGTASMVSYDHIALSSQFIFSEGVAGSLWDFPKRRMNEGGEFNGTSHDALIIHTLPATTLCTNYLVPSACVLTKIRFVLFSLCCAKPEQFS</sequence>
<dbReference type="PANTHER" id="PTHR21310:SF15">
    <property type="entry name" value="AMINOGLYCOSIDE PHOSPHOTRANSFERASE DOMAIN-CONTAINING PROTEIN"/>
    <property type="match status" value="1"/>
</dbReference>
<dbReference type="Pfam" id="PF01636">
    <property type="entry name" value="APH"/>
    <property type="match status" value="1"/>
</dbReference>
<dbReference type="SUPFAM" id="SSF56112">
    <property type="entry name" value="Protein kinase-like (PK-like)"/>
    <property type="match status" value="1"/>
</dbReference>
<keyword evidence="4" id="KW-1185">Reference proteome</keyword>
<dbReference type="EMBL" id="CAOQHR010000003">
    <property type="protein sequence ID" value="CAI6331461.1"/>
    <property type="molecule type" value="Genomic_DNA"/>
</dbReference>
<feature type="compositionally biased region" description="Acidic residues" evidence="1">
    <location>
        <begin position="472"/>
        <end position="486"/>
    </location>
</feature>
<dbReference type="AlphaFoldDB" id="A0A9W4UB14"/>
<protein>
    <recommendedName>
        <fullName evidence="2">Aminoglycoside phosphotransferase domain-containing protein</fullName>
    </recommendedName>
</protein>
<evidence type="ECO:0000313" key="4">
    <source>
        <dbReference type="Proteomes" id="UP001152607"/>
    </source>
</evidence>
<feature type="compositionally biased region" description="Basic and acidic residues" evidence="1">
    <location>
        <begin position="487"/>
        <end position="506"/>
    </location>
</feature>
<proteinExistence type="predicted"/>
<dbReference type="InterPro" id="IPR002575">
    <property type="entry name" value="Aminoglycoside_PTrfase"/>
</dbReference>
<dbReference type="InterPro" id="IPR051678">
    <property type="entry name" value="AGP_Transferase"/>
</dbReference>
<evidence type="ECO:0000259" key="2">
    <source>
        <dbReference type="Pfam" id="PF01636"/>
    </source>
</evidence>